<evidence type="ECO:0000256" key="1">
    <source>
        <dbReference type="SAM" id="Phobius"/>
    </source>
</evidence>
<keyword evidence="1" id="KW-0472">Membrane</keyword>
<evidence type="ECO:0000313" key="2">
    <source>
        <dbReference type="EMBL" id="OWK41868.1"/>
    </source>
</evidence>
<keyword evidence="1" id="KW-1133">Transmembrane helix</keyword>
<comment type="caution">
    <text evidence="2">The sequence shown here is derived from an EMBL/GenBank/DDBJ whole genome shotgun (WGS) entry which is preliminary data.</text>
</comment>
<proteinExistence type="predicted"/>
<dbReference type="OrthoDB" id="283481at2"/>
<gene>
    <name evidence="2" type="ORF">FRUB_03946</name>
</gene>
<dbReference type="Proteomes" id="UP000214646">
    <property type="component" value="Unassembled WGS sequence"/>
</dbReference>
<name>A0A225DTK1_9BACT</name>
<sequence length="230" mass="23818">MTDHVIVCPGCQKLLHVPTRAIDKPAHCPHCRAAFHIPPAPGGGPGTPVKVSEGYSLPRVLLIPAFGLLMLGLAGTAVNGYLSVLFAFKPGAALEFARGRVTEARMAKGMTALGRADDWELAPHAAVAGGAGAAASAAAVEAWTDEQTAAGWAPNQLSIHVASTIVSALTLLGGAAILRGRFYWLALIGCLAAIVNVNHLCCVPGAITGIWGILSLVRDEGRAHFRLSPR</sequence>
<dbReference type="EMBL" id="NIDE01000005">
    <property type="protein sequence ID" value="OWK41868.1"/>
    <property type="molecule type" value="Genomic_DNA"/>
</dbReference>
<accession>A0A225DTK1</accession>
<feature type="transmembrane region" description="Helical" evidence="1">
    <location>
        <begin position="184"/>
        <end position="217"/>
    </location>
</feature>
<feature type="transmembrane region" description="Helical" evidence="1">
    <location>
        <begin position="61"/>
        <end position="88"/>
    </location>
</feature>
<reference evidence="3" key="1">
    <citation type="submission" date="2017-06" db="EMBL/GenBank/DDBJ databases">
        <title>Genome analysis of Fimbriiglobus ruber SP5, the first member of the order Planctomycetales with confirmed chitinolytic capability.</title>
        <authorList>
            <person name="Ravin N.V."/>
            <person name="Rakitin A.L."/>
            <person name="Ivanova A.A."/>
            <person name="Beletsky A.V."/>
            <person name="Kulichevskaya I.S."/>
            <person name="Mardanov A.V."/>
            <person name="Dedysh S.N."/>
        </authorList>
    </citation>
    <scope>NUCLEOTIDE SEQUENCE [LARGE SCALE GENOMIC DNA]</scope>
    <source>
        <strain evidence="3">SP5</strain>
    </source>
</reference>
<keyword evidence="3" id="KW-1185">Reference proteome</keyword>
<feature type="transmembrane region" description="Helical" evidence="1">
    <location>
        <begin position="157"/>
        <end position="178"/>
    </location>
</feature>
<organism evidence="2 3">
    <name type="scientific">Fimbriiglobus ruber</name>
    <dbReference type="NCBI Taxonomy" id="1908690"/>
    <lineage>
        <taxon>Bacteria</taxon>
        <taxon>Pseudomonadati</taxon>
        <taxon>Planctomycetota</taxon>
        <taxon>Planctomycetia</taxon>
        <taxon>Gemmatales</taxon>
        <taxon>Gemmataceae</taxon>
        <taxon>Fimbriiglobus</taxon>
    </lineage>
</organism>
<protein>
    <submittedName>
        <fullName evidence="2">Uncharacterized protein</fullName>
    </submittedName>
</protein>
<dbReference type="AlphaFoldDB" id="A0A225DTK1"/>
<keyword evidence="1" id="KW-0812">Transmembrane</keyword>
<evidence type="ECO:0000313" key="3">
    <source>
        <dbReference type="Proteomes" id="UP000214646"/>
    </source>
</evidence>
<dbReference type="RefSeq" id="WP_088255099.1">
    <property type="nucleotide sequence ID" value="NZ_NIDE01000005.1"/>
</dbReference>